<dbReference type="Pfam" id="PF01266">
    <property type="entry name" value="DAO"/>
    <property type="match status" value="1"/>
</dbReference>
<dbReference type="SUPFAM" id="SSF51905">
    <property type="entry name" value="FAD/NAD(P)-binding domain"/>
    <property type="match status" value="1"/>
</dbReference>
<dbReference type="GO" id="GO:0005737">
    <property type="term" value="C:cytoplasm"/>
    <property type="evidence" value="ECO:0007669"/>
    <property type="project" value="TreeGrafter"/>
</dbReference>
<dbReference type="InterPro" id="IPR036188">
    <property type="entry name" value="FAD/NAD-bd_sf"/>
</dbReference>
<dbReference type="GO" id="GO:0016491">
    <property type="term" value="F:oxidoreductase activity"/>
    <property type="evidence" value="ECO:0007669"/>
    <property type="project" value="UniProtKB-KW"/>
</dbReference>
<dbReference type="AlphaFoldDB" id="A0A255Z451"/>
<protein>
    <recommendedName>
        <fullName evidence="2">FAD dependent oxidoreductase domain-containing protein</fullName>
    </recommendedName>
</protein>
<dbReference type="PANTHER" id="PTHR13847:SF289">
    <property type="entry name" value="GLYCINE OXIDASE"/>
    <property type="match status" value="1"/>
</dbReference>
<evidence type="ECO:0000313" key="4">
    <source>
        <dbReference type="Proteomes" id="UP000216998"/>
    </source>
</evidence>
<sequence>MKGVLVVGGGVLGFCTALALQDRGRTVTLLDEGATAKPASWGNAGHIAVEQVEPLASPATLRAVPGRLLAADDALSLRWRDLRHWLPFGIRLALASRPRRFQAGKMALSGLMAGAMPAWQTLVAGLGRPALLIRDGHYVIWDTAASAARGLARIQAGDHGTATVHTLEPGEGEALTRLLGRTPAGAVRLRGSGHIAGHDLLFDAMRGRFLERGGVLLRGRAVRLAPGEGRVRVRVAGGADLNPEQVVVAAGVASKDLMEGIGHRVPMIAERGYHLQTPAGDWPADLPPLVFEDRALIVTRFRDYLRASSFVEFSHPDSPADPAKWERLRQRIRDLGLPFDLPGTPWMGCRPTLPDYLPAIGRSAHAPGLLYAFGHQHLGLTLGPVTASLVADLAMGQGAGPAPFDLSRFG</sequence>
<dbReference type="EMBL" id="NOXU01000023">
    <property type="protein sequence ID" value="OYQ36293.1"/>
    <property type="molecule type" value="Genomic_DNA"/>
</dbReference>
<dbReference type="InterPro" id="IPR006076">
    <property type="entry name" value="FAD-dep_OxRdtase"/>
</dbReference>
<keyword evidence="1" id="KW-0560">Oxidoreductase</keyword>
<dbReference type="PANTHER" id="PTHR13847">
    <property type="entry name" value="SARCOSINE DEHYDROGENASE-RELATED"/>
    <property type="match status" value="1"/>
</dbReference>
<dbReference type="OrthoDB" id="9805337at2"/>
<gene>
    <name evidence="3" type="ORF">CHU95_05555</name>
</gene>
<evidence type="ECO:0000259" key="2">
    <source>
        <dbReference type="Pfam" id="PF01266"/>
    </source>
</evidence>
<keyword evidence="4" id="KW-1185">Reference proteome</keyword>
<comment type="caution">
    <text evidence="3">The sequence shown here is derived from an EMBL/GenBank/DDBJ whole genome shotgun (WGS) entry which is preliminary data.</text>
</comment>
<evidence type="ECO:0000256" key="1">
    <source>
        <dbReference type="ARBA" id="ARBA00023002"/>
    </source>
</evidence>
<proteinExistence type="predicted"/>
<dbReference type="Gene3D" id="3.30.9.10">
    <property type="entry name" value="D-Amino Acid Oxidase, subunit A, domain 2"/>
    <property type="match status" value="1"/>
</dbReference>
<reference evidence="3 4" key="1">
    <citation type="submission" date="2017-07" db="EMBL/GenBank/DDBJ databases">
        <title>Niveispirillum cyanobacteriorum sp. nov., isolated from cyanobacterial aggregates in a eutrophic lake.</title>
        <authorList>
            <person name="Cai H."/>
        </authorList>
    </citation>
    <scope>NUCLEOTIDE SEQUENCE [LARGE SCALE GENOMIC DNA]</scope>
    <source>
        <strain evidence="4">TH1-14</strain>
    </source>
</reference>
<name>A0A255Z451_9PROT</name>
<dbReference type="Proteomes" id="UP000216998">
    <property type="component" value="Unassembled WGS sequence"/>
</dbReference>
<accession>A0A255Z451</accession>
<organism evidence="3 4">
    <name type="scientific">Niveispirillum lacus</name>
    <dbReference type="NCBI Taxonomy" id="1981099"/>
    <lineage>
        <taxon>Bacteria</taxon>
        <taxon>Pseudomonadati</taxon>
        <taxon>Pseudomonadota</taxon>
        <taxon>Alphaproteobacteria</taxon>
        <taxon>Rhodospirillales</taxon>
        <taxon>Azospirillaceae</taxon>
        <taxon>Niveispirillum</taxon>
    </lineage>
</organism>
<evidence type="ECO:0000313" key="3">
    <source>
        <dbReference type="EMBL" id="OYQ36293.1"/>
    </source>
</evidence>
<feature type="domain" description="FAD dependent oxidoreductase" evidence="2">
    <location>
        <begin position="4"/>
        <end position="393"/>
    </location>
</feature>
<dbReference type="SUPFAM" id="SSF54373">
    <property type="entry name" value="FAD-linked reductases, C-terminal domain"/>
    <property type="match status" value="1"/>
</dbReference>
<dbReference type="Gene3D" id="3.50.50.60">
    <property type="entry name" value="FAD/NAD(P)-binding domain"/>
    <property type="match status" value="2"/>
</dbReference>